<keyword evidence="1" id="KW-1133">Transmembrane helix</keyword>
<dbReference type="InterPro" id="IPR058207">
    <property type="entry name" value="PID_CTERM"/>
</dbReference>
<keyword evidence="1" id="KW-0472">Membrane</keyword>
<evidence type="ECO:0000256" key="2">
    <source>
        <dbReference type="SAM" id="SignalP"/>
    </source>
</evidence>
<evidence type="ECO:0000256" key="1">
    <source>
        <dbReference type="SAM" id="Phobius"/>
    </source>
</evidence>
<dbReference type="AlphaFoldDB" id="A0A923H9W8"/>
<keyword evidence="1" id="KW-0812">Transmembrane</keyword>
<organism evidence="3 4">
    <name type="scientific">Hyunsoonleella aquatilis</name>
    <dbReference type="NCBI Taxonomy" id="2762758"/>
    <lineage>
        <taxon>Bacteria</taxon>
        <taxon>Pseudomonadati</taxon>
        <taxon>Bacteroidota</taxon>
        <taxon>Flavobacteriia</taxon>
        <taxon>Flavobacteriales</taxon>
        <taxon>Flavobacteriaceae</taxon>
    </lineage>
</organism>
<evidence type="ECO:0000313" key="4">
    <source>
        <dbReference type="Proteomes" id="UP000656244"/>
    </source>
</evidence>
<accession>A0A923H9W8</accession>
<comment type="caution">
    <text evidence="3">The sequence shown here is derived from an EMBL/GenBank/DDBJ whole genome shotgun (WGS) entry which is preliminary data.</text>
</comment>
<keyword evidence="2" id="KW-0732">Signal</keyword>
<evidence type="ECO:0000313" key="3">
    <source>
        <dbReference type="EMBL" id="MBC3758359.1"/>
    </source>
</evidence>
<feature type="chain" id="PRO_5037783577" evidence="2">
    <location>
        <begin position="30"/>
        <end position="66"/>
    </location>
</feature>
<proteinExistence type="predicted"/>
<dbReference type="RefSeq" id="WP_186561126.1">
    <property type="nucleotide sequence ID" value="NZ_JACNMF010000002.1"/>
</dbReference>
<protein>
    <submittedName>
        <fullName evidence="3">Uncharacterized protein</fullName>
    </submittedName>
</protein>
<name>A0A923H9W8_9FLAO</name>
<gene>
    <name evidence="3" type="ORF">H7U19_08090</name>
</gene>
<dbReference type="Proteomes" id="UP000656244">
    <property type="component" value="Unassembled WGS sequence"/>
</dbReference>
<feature type="signal peptide" evidence="2">
    <location>
        <begin position="1"/>
        <end position="29"/>
    </location>
</feature>
<reference evidence="3" key="1">
    <citation type="submission" date="2020-08" db="EMBL/GenBank/DDBJ databases">
        <title>Hyunsoonleella sp. strain SJ7 genome sequencing and assembly.</title>
        <authorList>
            <person name="Kim I."/>
        </authorList>
    </citation>
    <scope>NUCLEOTIDE SEQUENCE</scope>
    <source>
        <strain evidence="3">SJ7</strain>
    </source>
</reference>
<feature type="transmembrane region" description="Helical" evidence="1">
    <location>
        <begin position="39"/>
        <end position="58"/>
    </location>
</feature>
<keyword evidence="4" id="KW-1185">Reference proteome</keyword>
<dbReference type="EMBL" id="JACNMF010000002">
    <property type="protein sequence ID" value="MBC3758359.1"/>
    <property type="molecule type" value="Genomic_DNA"/>
</dbReference>
<sequence>MKNTKKMISKTTVAMFVIFALFATTNLMAQPGFNDNVKDVPLDGGLVALLIGAAAFGVKKLRDSRK</sequence>
<dbReference type="NCBIfam" id="NF046080">
    <property type="entry name" value="PID_CTERM"/>
    <property type="match status" value="1"/>
</dbReference>